<evidence type="ECO:0000256" key="3">
    <source>
        <dbReference type="SAM" id="MobiDB-lite"/>
    </source>
</evidence>
<evidence type="ECO:0000256" key="4">
    <source>
        <dbReference type="SAM" id="SignalP"/>
    </source>
</evidence>
<dbReference type="STRING" id="6832.A0A553N8Y1"/>
<evidence type="ECO:0000313" key="5">
    <source>
        <dbReference type="EMBL" id="TRY61891.1"/>
    </source>
</evidence>
<dbReference type="AlphaFoldDB" id="A0A553N8Y1"/>
<comment type="caution">
    <text evidence="5">The sequence shown here is derived from an EMBL/GenBank/DDBJ whole genome shotgun (WGS) entry which is preliminary data.</text>
</comment>
<organism evidence="5 6">
    <name type="scientific">Tigriopus californicus</name>
    <name type="common">Marine copepod</name>
    <dbReference type="NCBI Taxonomy" id="6832"/>
    <lineage>
        <taxon>Eukaryota</taxon>
        <taxon>Metazoa</taxon>
        <taxon>Ecdysozoa</taxon>
        <taxon>Arthropoda</taxon>
        <taxon>Crustacea</taxon>
        <taxon>Multicrustacea</taxon>
        <taxon>Hexanauplia</taxon>
        <taxon>Copepoda</taxon>
        <taxon>Harpacticoida</taxon>
        <taxon>Harpacticidae</taxon>
        <taxon>Tigriopus</taxon>
    </lineage>
</organism>
<keyword evidence="2" id="KW-0677">Repeat</keyword>
<dbReference type="SMART" id="SM00612">
    <property type="entry name" value="Kelch"/>
    <property type="match status" value="4"/>
</dbReference>
<keyword evidence="4" id="KW-0732">Signal</keyword>
<dbReference type="Gene3D" id="2.120.10.80">
    <property type="entry name" value="Kelch-type beta propeller"/>
    <property type="match status" value="3"/>
</dbReference>
<dbReference type="PANTHER" id="PTHR45632:SF3">
    <property type="entry name" value="KELCH-LIKE PROTEIN 32"/>
    <property type="match status" value="1"/>
</dbReference>
<feature type="chain" id="PRO_5021993310" evidence="4">
    <location>
        <begin position="17"/>
        <end position="1111"/>
    </location>
</feature>
<reference evidence="5 6" key="1">
    <citation type="journal article" date="2018" name="Nat. Ecol. Evol.">
        <title>Genomic signatures of mitonuclear coevolution across populations of Tigriopus californicus.</title>
        <authorList>
            <person name="Barreto F.S."/>
            <person name="Watson E.T."/>
            <person name="Lima T.G."/>
            <person name="Willett C.S."/>
            <person name="Edmands S."/>
            <person name="Li W."/>
            <person name="Burton R.S."/>
        </authorList>
    </citation>
    <scope>NUCLEOTIDE SEQUENCE [LARGE SCALE GENOMIC DNA]</scope>
    <source>
        <strain evidence="5 6">San Diego</strain>
    </source>
</reference>
<dbReference type="InterPro" id="IPR015915">
    <property type="entry name" value="Kelch-typ_b-propeller"/>
</dbReference>
<feature type="signal peptide" evidence="4">
    <location>
        <begin position="1"/>
        <end position="16"/>
    </location>
</feature>
<accession>A0A553N8Y1</accession>
<proteinExistence type="predicted"/>
<evidence type="ECO:0000313" key="6">
    <source>
        <dbReference type="Proteomes" id="UP000318571"/>
    </source>
</evidence>
<sequence length="1111" mass="122913">MVISLLLAAFLATVLSLVGSTGERRQLIVGGGFDGNEVLEDIEPLSQGHEFWKKSFPEPLAFPFFTYLGEKIVACGTPKSEWNELQLINGSAQYMTSCWHKRKDLDGPWHTLNTFPLALVGSAHVTYQNSIWYTFGGFELSSKEFSNQVLALHEDSKDWQVIGHLPNGLVGACAVIQNQTVFLSGGHTYDRVFQNIWKFDVRSPEWKEVGAMQVPRAHHACVTTEIAGNQVVISAGGFHLGPRDMFQVLNSVEVFYPNGQVKDLANIPSLTTPRLGFRLFMPDEGKLMAVGGLNQFGTLGTCEVLKIHDDSANWELTQNGCLRRPRAFFASMESTELTKHKRSIEKPLAHSNYLGSNAYPHDMDNFYSSEDEEDYLPREPRDKTIPTLANFNRGFRPVQSKPDVVPKVILLGGLNVKQLANMDSMSKVNEQGIFTANEHLPEKSRMLIAGHLSGYLVVCGGTSSPYSHEAKLGDLKVSSDCFQKSTEGSARSAWEKFGPLPIPVLAASTAVANNTLYIIGGYERVGEDKEVFHQTAMTLTLDGHGAPTFVPNVKFLKMHRAGAASLVYEERYVLTIAGHNATGYHNCLEIYDTKKHERFYKGIWKLNFPRAYHACAVVKSFQTAALGVTDAILCAGGIASGLGSSSLDLVDSIEYWHFGKFIEDKKKHKWHVMDQKLNKPRFALALVRINWNQTAVVGGTNFEDTELPGEIVDNSNVKSEIKEASKLSSSFAFTASVLFPNGPNSLTFKQSPITLELSPSSSTASTTLRKDNPSTTIRPSDNVLNDDVVILSEANPDVDTIMDNEIVDNGILLINSEPRTHGTRSDYLVPGRYTIPRILIDLPRTRMMAMGGFFESSNLIVLCGGYSSNMIPKTFSNDGTASTEGLEQGCFAYSLDLKSWHKIPAMKTPLAECAFVMQKHMLFMFGGIQPKEDSNAIEEYCESQTSTWFSRNIRTLSVNFESKTSELRCSEIKLPLEAAGGCAVALEDDVFILGGRNSWSSSSWITVGQMKQPRFGFTMENKLHLNTILMVGGLSSNGLVEQMEGFEFNERKSSPVCGCPLSMAYPLNLLIPLKALNPLATSVSSKTECEASCRHRNELKHDEWSDSQNRL</sequence>
<name>A0A553N8Y1_TIGCA</name>
<dbReference type="InterPro" id="IPR006652">
    <property type="entry name" value="Kelch_1"/>
</dbReference>
<dbReference type="PANTHER" id="PTHR45632">
    <property type="entry name" value="LD33804P"/>
    <property type="match status" value="1"/>
</dbReference>
<dbReference type="SUPFAM" id="SSF117281">
    <property type="entry name" value="Kelch motif"/>
    <property type="match status" value="3"/>
</dbReference>
<evidence type="ECO:0000256" key="1">
    <source>
        <dbReference type="ARBA" id="ARBA00022441"/>
    </source>
</evidence>
<evidence type="ECO:0000256" key="2">
    <source>
        <dbReference type="ARBA" id="ARBA00022737"/>
    </source>
</evidence>
<protein>
    <submittedName>
        <fullName evidence="5">Uncharacterized protein</fullName>
    </submittedName>
</protein>
<feature type="compositionally biased region" description="Low complexity" evidence="3">
    <location>
        <begin position="758"/>
        <end position="767"/>
    </location>
</feature>
<dbReference type="EMBL" id="VCGU01000459">
    <property type="protein sequence ID" value="TRY61891.1"/>
    <property type="molecule type" value="Genomic_DNA"/>
</dbReference>
<keyword evidence="6" id="KW-1185">Reference proteome</keyword>
<keyword evidence="1" id="KW-0880">Kelch repeat</keyword>
<dbReference type="Proteomes" id="UP000318571">
    <property type="component" value="Chromosome 8"/>
</dbReference>
<feature type="region of interest" description="Disordered" evidence="3">
    <location>
        <begin position="758"/>
        <end position="779"/>
    </location>
</feature>
<gene>
    <name evidence="5" type="ORF">TCAL_06675</name>
</gene>